<name>A0A0D0HBG7_9BACT</name>
<evidence type="ECO:0000313" key="4">
    <source>
        <dbReference type="Proteomes" id="UP000032046"/>
    </source>
</evidence>
<reference evidence="3 4" key="1">
    <citation type="submission" date="2015-01" db="EMBL/GenBank/DDBJ databases">
        <title>Comparative genomics of non-oral Prevotella species.</title>
        <authorList>
            <person name="Accetto T."/>
            <person name="Nograsek B."/>
            <person name="Avgustin G."/>
        </authorList>
    </citation>
    <scope>NUCLEOTIDE SEQUENCE [LARGE SCALE GENOMIC DNA]</scope>
    <source>
        <strain evidence="3 4">P5-119</strain>
    </source>
</reference>
<dbReference type="AlphaFoldDB" id="A0A0D0HBG7"/>
<dbReference type="Proteomes" id="UP000032046">
    <property type="component" value="Unassembled WGS sequence"/>
</dbReference>
<dbReference type="EMBL" id="JXQK01000071">
    <property type="protein sequence ID" value="KIP61113.1"/>
    <property type="molecule type" value="Genomic_DNA"/>
</dbReference>
<sequence>MKRNLFRIFVAFAAFFFAAQPADAQFGNILKKVTKTLDTVSKKDAKIKRTDPAASKDMPPQFVGTTTTSESGATVINPFAKDVDIQLVGAYGKSTSENYGTVTLVLKVKMIADKSRIGLGGVGDFPNSDLRSVTMFVDQDGESYTPDGGTTSDSFDVSEGVYVKLKLDGTYTRFENVKKTAKVMQVLKLGLYVDAAIRGYITMKNVPIQWVVEP</sequence>
<comment type="caution">
    <text evidence="3">The sequence shown here is derived from an EMBL/GenBank/DDBJ whole genome shotgun (WGS) entry which is preliminary data.</text>
</comment>
<gene>
    <name evidence="3" type="ORF">ST44_10050</name>
</gene>
<evidence type="ECO:0000256" key="1">
    <source>
        <dbReference type="SAM" id="MobiDB-lite"/>
    </source>
</evidence>
<accession>A0A0D0HBG7</accession>
<keyword evidence="2" id="KW-0732">Signal</keyword>
<feature type="region of interest" description="Disordered" evidence="1">
    <location>
        <begin position="48"/>
        <end position="69"/>
    </location>
</feature>
<dbReference type="RefSeq" id="WP_042519777.1">
    <property type="nucleotide sequence ID" value="NZ_JXQK01000071.1"/>
</dbReference>
<evidence type="ECO:0000313" key="3">
    <source>
        <dbReference type="EMBL" id="KIP61113.1"/>
    </source>
</evidence>
<protein>
    <submittedName>
        <fullName evidence="3">Uncharacterized protein</fullName>
    </submittedName>
</protein>
<feature type="chain" id="PRO_5002211250" evidence="2">
    <location>
        <begin position="25"/>
        <end position="214"/>
    </location>
</feature>
<organism evidence="3 4">
    <name type="scientific">Prevotella pectinovora</name>
    <dbReference type="NCBI Taxonomy" id="1602169"/>
    <lineage>
        <taxon>Bacteria</taxon>
        <taxon>Pseudomonadati</taxon>
        <taxon>Bacteroidota</taxon>
        <taxon>Bacteroidia</taxon>
        <taxon>Bacteroidales</taxon>
        <taxon>Prevotellaceae</taxon>
        <taxon>Prevotella</taxon>
    </lineage>
</organism>
<feature type="signal peptide" evidence="2">
    <location>
        <begin position="1"/>
        <end position="24"/>
    </location>
</feature>
<proteinExistence type="predicted"/>
<evidence type="ECO:0000256" key="2">
    <source>
        <dbReference type="SAM" id="SignalP"/>
    </source>
</evidence>
<keyword evidence="4" id="KW-1185">Reference proteome</keyword>